<evidence type="ECO:0000256" key="11">
    <source>
        <dbReference type="SAM" id="Phobius"/>
    </source>
</evidence>
<feature type="repeat" description="WD" evidence="10">
    <location>
        <begin position="171"/>
        <end position="205"/>
    </location>
</feature>
<proteinExistence type="predicted"/>
<dbReference type="GO" id="GO:0003400">
    <property type="term" value="P:regulation of COPII vesicle coating"/>
    <property type="evidence" value="ECO:0000318"/>
    <property type="project" value="GO_Central"/>
</dbReference>
<dbReference type="PANTHER" id="PTHR23284">
    <property type="entry name" value="PROLACTIN REGULATORY ELEMENT BINDING PROTEIN"/>
    <property type="match status" value="1"/>
</dbReference>
<accession>A0A7I4D835</accession>
<keyword evidence="9 11" id="KW-0472">Membrane</keyword>
<evidence type="ECO:0000256" key="9">
    <source>
        <dbReference type="ARBA" id="ARBA00023136"/>
    </source>
</evidence>
<dbReference type="Gramene" id="Pp3c3_15480V3.3">
    <property type="protein sequence ID" value="Pp3c3_15480V3.3"/>
    <property type="gene ID" value="Pp3c3_15480"/>
</dbReference>
<dbReference type="GO" id="GO:0006888">
    <property type="term" value="P:endoplasmic reticulum to Golgi vesicle-mediated transport"/>
    <property type="evidence" value="ECO:0000318"/>
    <property type="project" value="GO_Central"/>
</dbReference>
<evidence type="ECO:0000256" key="6">
    <source>
        <dbReference type="ARBA" id="ARBA00022824"/>
    </source>
</evidence>
<dbReference type="Pfam" id="PF00400">
    <property type="entry name" value="WD40"/>
    <property type="match status" value="3"/>
</dbReference>
<feature type="transmembrane region" description="Helical" evidence="11">
    <location>
        <begin position="339"/>
        <end position="360"/>
    </location>
</feature>
<dbReference type="InterPro" id="IPR045260">
    <property type="entry name" value="Sec12-like"/>
</dbReference>
<evidence type="ECO:0000313" key="12">
    <source>
        <dbReference type="EnsemblPlants" id="Pp3c3_15480V3.4"/>
    </source>
</evidence>
<reference evidence="12 13" key="2">
    <citation type="journal article" date="2018" name="Plant J.">
        <title>The Physcomitrella patens chromosome-scale assembly reveals moss genome structure and evolution.</title>
        <authorList>
            <person name="Lang D."/>
            <person name="Ullrich K.K."/>
            <person name="Murat F."/>
            <person name="Fuchs J."/>
            <person name="Jenkins J."/>
            <person name="Haas F.B."/>
            <person name="Piednoel M."/>
            <person name="Gundlach H."/>
            <person name="Van Bel M."/>
            <person name="Meyberg R."/>
            <person name="Vives C."/>
            <person name="Morata J."/>
            <person name="Symeonidi A."/>
            <person name="Hiss M."/>
            <person name="Muchero W."/>
            <person name="Kamisugi Y."/>
            <person name="Saleh O."/>
            <person name="Blanc G."/>
            <person name="Decker E.L."/>
            <person name="van Gessel N."/>
            <person name="Grimwood J."/>
            <person name="Hayes R.D."/>
            <person name="Graham S.W."/>
            <person name="Gunter L.E."/>
            <person name="McDaniel S.F."/>
            <person name="Hoernstein S.N.W."/>
            <person name="Larsson A."/>
            <person name="Li F.W."/>
            <person name="Perroud P.F."/>
            <person name="Phillips J."/>
            <person name="Ranjan P."/>
            <person name="Rokshar D.S."/>
            <person name="Rothfels C.J."/>
            <person name="Schneider L."/>
            <person name="Shu S."/>
            <person name="Stevenson D.W."/>
            <person name="Thummler F."/>
            <person name="Tillich M."/>
            <person name="Villarreal Aguilar J.C."/>
            <person name="Widiez T."/>
            <person name="Wong G.K."/>
            <person name="Wymore A."/>
            <person name="Zhang Y."/>
            <person name="Zimmer A.D."/>
            <person name="Quatrano R.S."/>
            <person name="Mayer K.F.X."/>
            <person name="Goodstein D."/>
            <person name="Casacuberta J.M."/>
            <person name="Vandepoele K."/>
            <person name="Reski R."/>
            <person name="Cuming A.C."/>
            <person name="Tuskan G.A."/>
            <person name="Maumus F."/>
            <person name="Salse J."/>
            <person name="Schmutz J."/>
            <person name="Rensing S.A."/>
        </authorList>
    </citation>
    <scope>NUCLEOTIDE SEQUENCE [LARGE SCALE GENOMIC DNA]</scope>
    <source>
        <strain evidence="12 13">cv. Gransden 2004</strain>
    </source>
</reference>
<evidence type="ECO:0000313" key="13">
    <source>
        <dbReference type="Proteomes" id="UP000006727"/>
    </source>
</evidence>
<dbReference type="InterPro" id="IPR001680">
    <property type="entry name" value="WD40_rpt"/>
</dbReference>
<dbReference type="GO" id="GO:0005085">
    <property type="term" value="F:guanyl-nucleotide exchange factor activity"/>
    <property type="evidence" value="ECO:0007669"/>
    <property type="project" value="InterPro"/>
</dbReference>
<dbReference type="GeneID" id="112280658"/>
<reference evidence="12 13" key="1">
    <citation type="journal article" date="2008" name="Science">
        <title>The Physcomitrella genome reveals evolutionary insights into the conquest of land by plants.</title>
        <authorList>
            <person name="Rensing S."/>
            <person name="Lang D."/>
            <person name="Zimmer A."/>
            <person name="Terry A."/>
            <person name="Salamov A."/>
            <person name="Shapiro H."/>
            <person name="Nishiyama T."/>
            <person name="Perroud P.-F."/>
            <person name="Lindquist E."/>
            <person name="Kamisugi Y."/>
            <person name="Tanahashi T."/>
            <person name="Sakakibara K."/>
            <person name="Fujita T."/>
            <person name="Oishi K."/>
            <person name="Shin-I T."/>
            <person name="Kuroki Y."/>
            <person name="Toyoda A."/>
            <person name="Suzuki Y."/>
            <person name="Hashimoto A."/>
            <person name="Yamaguchi K."/>
            <person name="Sugano A."/>
            <person name="Kohara Y."/>
            <person name="Fujiyama A."/>
            <person name="Anterola A."/>
            <person name="Aoki S."/>
            <person name="Ashton N."/>
            <person name="Barbazuk W.B."/>
            <person name="Barker E."/>
            <person name="Bennetzen J."/>
            <person name="Bezanilla M."/>
            <person name="Blankenship R."/>
            <person name="Cho S.H."/>
            <person name="Dutcher S."/>
            <person name="Estelle M."/>
            <person name="Fawcett J.A."/>
            <person name="Gundlach H."/>
            <person name="Hanada K."/>
            <person name="Heyl A."/>
            <person name="Hicks K.A."/>
            <person name="Hugh J."/>
            <person name="Lohr M."/>
            <person name="Mayer K."/>
            <person name="Melkozernov A."/>
            <person name="Murata T."/>
            <person name="Nelson D."/>
            <person name="Pils B."/>
            <person name="Prigge M."/>
            <person name="Reiss B."/>
            <person name="Renner T."/>
            <person name="Rombauts S."/>
            <person name="Rushton P."/>
            <person name="Sanderfoot A."/>
            <person name="Schween G."/>
            <person name="Shiu S.-H."/>
            <person name="Stueber K."/>
            <person name="Theodoulou F.L."/>
            <person name="Tu H."/>
            <person name="Van de Peer Y."/>
            <person name="Verrier P.J."/>
            <person name="Waters E."/>
            <person name="Wood A."/>
            <person name="Yang L."/>
            <person name="Cove D."/>
            <person name="Cuming A."/>
            <person name="Hasebe M."/>
            <person name="Lucas S."/>
            <person name="Mishler D.B."/>
            <person name="Reski R."/>
            <person name="Grigoriev I."/>
            <person name="Quatrano R.S."/>
            <person name="Boore J.L."/>
        </authorList>
    </citation>
    <scope>NUCLEOTIDE SEQUENCE [LARGE SCALE GENOMIC DNA]</scope>
    <source>
        <strain evidence="12 13">cv. Gransden 2004</strain>
    </source>
</reference>
<dbReference type="PROSITE" id="PS00678">
    <property type="entry name" value="WD_REPEATS_1"/>
    <property type="match status" value="1"/>
</dbReference>
<dbReference type="InterPro" id="IPR015943">
    <property type="entry name" value="WD40/YVTN_repeat-like_dom_sf"/>
</dbReference>
<dbReference type="InterPro" id="IPR036322">
    <property type="entry name" value="WD40_repeat_dom_sf"/>
</dbReference>
<dbReference type="AlphaFoldDB" id="A0A7I4D835"/>
<protein>
    <recommendedName>
        <fullName evidence="14">Anaphase-promoting complex subunit 4 WD40 domain-containing protein</fullName>
    </recommendedName>
</protein>
<dbReference type="SMART" id="SM00320">
    <property type="entry name" value="WD40"/>
    <property type="match status" value="3"/>
</dbReference>
<keyword evidence="5" id="KW-0677">Repeat</keyword>
<keyword evidence="7" id="KW-0653">Protein transport</keyword>
<keyword evidence="3 10" id="KW-0853">WD repeat</keyword>
<dbReference type="PANTHER" id="PTHR23284:SF2">
    <property type="entry name" value="SEC12-LIKE PROTEIN 1"/>
    <property type="match status" value="1"/>
</dbReference>
<keyword evidence="8 11" id="KW-1133">Transmembrane helix</keyword>
<evidence type="ECO:0000256" key="7">
    <source>
        <dbReference type="ARBA" id="ARBA00022927"/>
    </source>
</evidence>
<dbReference type="EnsemblPlants" id="Pp3c3_15480V3.4">
    <property type="protein sequence ID" value="Pp3c3_15480V3.4"/>
    <property type="gene ID" value="Pp3c3_15480"/>
</dbReference>
<evidence type="ECO:0000256" key="2">
    <source>
        <dbReference type="ARBA" id="ARBA00022448"/>
    </source>
</evidence>
<dbReference type="Gramene" id="Pp3c3_15480V3.4">
    <property type="protein sequence ID" value="Pp3c3_15480V3.4"/>
    <property type="gene ID" value="Pp3c3_15480"/>
</dbReference>
<organism evidence="12 13">
    <name type="scientific">Physcomitrium patens</name>
    <name type="common">Spreading-leaved earth moss</name>
    <name type="synonym">Physcomitrella patens</name>
    <dbReference type="NCBI Taxonomy" id="3218"/>
    <lineage>
        <taxon>Eukaryota</taxon>
        <taxon>Viridiplantae</taxon>
        <taxon>Streptophyta</taxon>
        <taxon>Embryophyta</taxon>
        <taxon>Bryophyta</taxon>
        <taxon>Bryophytina</taxon>
        <taxon>Bryopsida</taxon>
        <taxon>Funariidae</taxon>
        <taxon>Funariales</taxon>
        <taxon>Funariaceae</taxon>
        <taxon>Physcomitrium</taxon>
    </lineage>
</organism>
<name>A0A7I4D835_PHYPA</name>
<evidence type="ECO:0000256" key="8">
    <source>
        <dbReference type="ARBA" id="ARBA00022989"/>
    </source>
</evidence>
<dbReference type="Gene3D" id="2.130.10.10">
    <property type="entry name" value="YVTN repeat-like/Quinoprotein amine dehydrogenase"/>
    <property type="match status" value="1"/>
</dbReference>
<comment type="subcellular location">
    <subcellularLocation>
        <location evidence="1">Endoplasmic reticulum membrane</location>
        <topology evidence="1">Single-pass membrane protein</topology>
    </subcellularLocation>
</comment>
<keyword evidence="2" id="KW-0813">Transport</keyword>
<keyword evidence="6" id="KW-0256">Endoplasmic reticulum</keyword>
<dbReference type="OMA" id="PMGRHQP"/>
<dbReference type="SUPFAM" id="SSF50978">
    <property type="entry name" value="WD40 repeat-like"/>
    <property type="match status" value="1"/>
</dbReference>
<dbReference type="Proteomes" id="UP000006727">
    <property type="component" value="Chromosome 3"/>
</dbReference>
<evidence type="ECO:0000256" key="3">
    <source>
        <dbReference type="ARBA" id="ARBA00022574"/>
    </source>
</evidence>
<evidence type="ECO:0000256" key="1">
    <source>
        <dbReference type="ARBA" id="ARBA00004389"/>
    </source>
</evidence>
<gene>
    <name evidence="12" type="primary">LOC112280658</name>
</gene>
<dbReference type="EnsemblPlants" id="Pp3c3_15480V3.3">
    <property type="protein sequence ID" value="Pp3c3_15480V3.3"/>
    <property type="gene ID" value="Pp3c3_15480"/>
</dbReference>
<evidence type="ECO:0008006" key="14">
    <source>
        <dbReference type="Google" id="ProtNLM"/>
    </source>
</evidence>
<evidence type="ECO:0000256" key="10">
    <source>
        <dbReference type="PROSITE-ProRule" id="PRU00221"/>
    </source>
</evidence>
<dbReference type="InterPro" id="IPR019775">
    <property type="entry name" value="WD40_repeat_CS"/>
</dbReference>
<reference evidence="12" key="3">
    <citation type="submission" date="2020-12" db="UniProtKB">
        <authorList>
            <consortium name="EnsemblPlants"/>
        </authorList>
    </citation>
    <scope>IDENTIFICATION</scope>
</reference>
<sequence length="398" mass="43770">MRGLRRVKYTRPSTRNEDVRAICGAWAPRVGSVTDSPSAFVLFGSEDEDEGNAVTVRDFDFDTETLSDIIHAISIEDGRPLRLVVHPSGDGVICSFANSCKFFEINSKGSWKLKASERELPLLQGLGVQNCICFSGDGSLLATGGKDGHLRVFAWPTCQVVLDEPQAHRSIQDIDISLDAAYLASTAEDGACRVWDIVKGVSVTQLQRETDEKFGYCRFSRDGTQAFLFVSITKGSSSGYIGVWNMMDWSKLGLKKLADVPISSLSVSRDGKSLGLGSIEGDVAVILVRRMETTQLIENAHSSAVTVLEFSKHGRSILSLGADTTVRVSRLENSEWKEWQLYLVLVGMILLSGLLFLLFFKSSLSDDFWQLPMGRIQPAQTPEPEWCPPSNLDDTCGL</sequence>
<dbReference type="GO" id="GO:0005789">
    <property type="term" value="C:endoplasmic reticulum membrane"/>
    <property type="evidence" value="ECO:0000318"/>
    <property type="project" value="GO_Central"/>
</dbReference>
<dbReference type="EMBL" id="ABEU02000003">
    <property type="status" value="NOT_ANNOTATED_CDS"/>
    <property type="molecule type" value="Genomic_DNA"/>
</dbReference>
<keyword evidence="4 11" id="KW-0812">Transmembrane</keyword>
<dbReference type="RefSeq" id="XP_024372168.1">
    <property type="nucleotide sequence ID" value="XM_024516400.2"/>
</dbReference>
<dbReference type="FunCoup" id="A0A7I4D835">
    <property type="interactions" value="3282"/>
</dbReference>
<keyword evidence="13" id="KW-1185">Reference proteome</keyword>
<dbReference type="GO" id="GO:0015031">
    <property type="term" value="P:protein transport"/>
    <property type="evidence" value="ECO:0007669"/>
    <property type="project" value="UniProtKB-KW"/>
</dbReference>
<evidence type="ECO:0000256" key="4">
    <source>
        <dbReference type="ARBA" id="ARBA00022692"/>
    </source>
</evidence>
<dbReference type="Gramene" id="Pp3c3_15480V3.2">
    <property type="protein sequence ID" value="Pp3c3_15480V3.2"/>
    <property type="gene ID" value="Pp3c3_15480"/>
</dbReference>
<feature type="repeat" description="WD" evidence="10">
    <location>
        <begin position="298"/>
        <end position="328"/>
    </location>
</feature>
<dbReference type="EnsemblPlants" id="Pp3c3_15480V3.2">
    <property type="protein sequence ID" value="Pp3c3_15480V3.2"/>
    <property type="gene ID" value="Pp3c3_15480"/>
</dbReference>
<dbReference type="PROSITE" id="PS50082">
    <property type="entry name" value="WD_REPEATS_2"/>
    <property type="match status" value="2"/>
</dbReference>
<evidence type="ECO:0000256" key="5">
    <source>
        <dbReference type="ARBA" id="ARBA00022737"/>
    </source>
</evidence>